<evidence type="ECO:0000313" key="3">
    <source>
        <dbReference type="Proteomes" id="UP000321820"/>
    </source>
</evidence>
<dbReference type="Pfam" id="PF07883">
    <property type="entry name" value="Cupin_2"/>
    <property type="match status" value="1"/>
</dbReference>
<feature type="domain" description="Cupin type-2" evidence="1">
    <location>
        <begin position="75"/>
        <end position="141"/>
    </location>
</feature>
<proteinExistence type="predicted"/>
<dbReference type="PANTHER" id="PTHR36440">
    <property type="entry name" value="PUTATIVE (AFU_ORTHOLOGUE AFUA_8G07350)-RELATED"/>
    <property type="match status" value="1"/>
</dbReference>
<evidence type="ECO:0000259" key="1">
    <source>
        <dbReference type="Pfam" id="PF07883"/>
    </source>
</evidence>
<evidence type="ECO:0000313" key="2">
    <source>
        <dbReference type="EMBL" id="QEE27080.1"/>
    </source>
</evidence>
<dbReference type="EMBL" id="CP042806">
    <property type="protein sequence ID" value="QEE27080.1"/>
    <property type="molecule type" value="Genomic_DNA"/>
</dbReference>
<protein>
    <submittedName>
        <fullName evidence="2">Cupin domain-containing protein</fullName>
    </submittedName>
</protein>
<dbReference type="OrthoDB" id="9797047at2"/>
<keyword evidence="3" id="KW-1185">Reference proteome</keyword>
<dbReference type="AlphaFoldDB" id="A0A5B9E911"/>
<sequence>MDAFDPQRRSFLVGAGSLGLTQVLPPGSTQSHTTRQGQVLSAGEGETLIHFRDNGAILIKASPATGSDQLALGTQQVMQGTGIPVHRHLHMDEVFYVLEGSGSFLLNDVPHPFEKSTSIFIPRNAWHGFQNPDHELLLLWIVSPPGLEGFFRETCDAPGIPPKQLTREQIHEIALKYGTEFR</sequence>
<accession>A0A5B9E911</accession>
<dbReference type="Proteomes" id="UP000321820">
    <property type="component" value="Chromosome"/>
</dbReference>
<dbReference type="PANTHER" id="PTHR36440:SF1">
    <property type="entry name" value="PUTATIVE (AFU_ORTHOLOGUE AFUA_8G07350)-RELATED"/>
    <property type="match status" value="1"/>
</dbReference>
<reference evidence="2 3" key="1">
    <citation type="submission" date="2019-08" db="EMBL/GenBank/DDBJ databases">
        <title>Complete genome sequence of Terriglobus albidus strain ORNL.</title>
        <authorList>
            <person name="Podar M."/>
        </authorList>
    </citation>
    <scope>NUCLEOTIDE SEQUENCE [LARGE SCALE GENOMIC DNA]</scope>
    <source>
        <strain evidence="2 3">ORNL</strain>
    </source>
</reference>
<dbReference type="InterPro" id="IPR011051">
    <property type="entry name" value="RmlC_Cupin_sf"/>
</dbReference>
<dbReference type="Gene3D" id="2.60.120.10">
    <property type="entry name" value="Jelly Rolls"/>
    <property type="match status" value="1"/>
</dbReference>
<dbReference type="RefSeq" id="WP_147646274.1">
    <property type="nucleotide sequence ID" value="NZ_CP042806.1"/>
</dbReference>
<dbReference type="KEGG" id="talb:FTW19_03065"/>
<dbReference type="InterPro" id="IPR013096">
    <property type="entry name" value="Cupin_2"/>
</dbReference>
<name>A0A5B9E911_9BACT</name>
<dbReference type="InterPro" id="IPR014710">
    <property type="entry name" value="RmlC-like_jellyroll"/>
</dbReference>
<organism evidence="2 3">
    <name type="scientific">Terriglobus albidus</name>
    <dbReference type="NCBI Taxonomy" id="1592106"/>
    <lineage>
        <taxon>Bacteria</taxon>
        <taxon>Pseudomonadati</taxon>
        <taxon>Acidobacteriota</taxon>
        <taxon>Terriglobia</taxon>
        <taxon>Terriglobales</taxon>
        <taxon>Acidobacteriaceae</taxon>
        <taxon>Terriglobus</taxon>
    </lineage>
</organism>
<dbReference type="InterPro" id="IPR053146">
    <property type="entry name" value="QDO-like"/>
</dbReference>
<gene>
    <name evidence="2" type="ORF">FTW19_03065</name>
</gene>
<dbReference type="SUPFAM" id="SSF51182">
    <property type="entry name" value="RmlC-like cupins"/>
    <property type="match status" value="1"/>
</dbReference>